<sequence length="37" mass="4292">MMPLSTDGNRYLLVMCEYLSKWTITVALPSYDTEHIV</sequence>
<dbReference type="InParanoid" id="A0A1C7MW09"/>
<dbReference type="OrthoDB" id="2206780at2759"/>
<evidence type="ECO:0000313" key="1">
    <source>
        <dbReference type="EMBL" id="OBZ80982.1"/>
    </source>
</evidence>
<accession>A0A1C7MW09</accession>
<dbReference type="AlphaFoldDB" id="A0A1C7MW09"/>
<dbReference type="EMBL" id="LUGH01001548">
    <property type="protein sequence ID" value="OBZ80982.1"/>
    <property type="molecule type" value="Genomic_DNA"/>
</dbReference>
<reference evidence="1 2" key="1">
    <citation type="submission" date="2016-03" db="EMBL/GenBank/DDBJ databases">
        <title>Choanephora cucurbitarum.</title>
        <authorList>
            <person name="Min B."/>
            <person name="Park H."/>
            <person name="Park J.-H."/>
            <person name="Shin H.-D."/>
            <person name="Choi I.-G."/>
        </authorList>
    </citation>
    <scope>NUCLEOTIDE SEQUENCE [LARGE SCALE GENOMIC DNA]</scope>
    <source>
        <strain evidence="1 2">KUS-F28377</strain>
    </source>
</reference>
<feature type="non-terminal residue" evidence="1">
    <location>
        <position position="37"/>
    </location>
</feature>
<evidence type="ECO:0000313" key="2">
    <source>
        <dbReference type="Proteomes" id="UP000093000"/>
    </source>
</evidence>
<proteinExistence type="predicted"/>
<comment type="caution">
    <text evidence="1">The sequence shown here is derived from an EMBL/GenBank/DDBJ whole genome shotgun (WGS) entry which is preliminary data.</text>
</comment>
<organism evidence="1 2">
    <name type="scientific">Choanephora cucurbitarum</name>
    <dbReference type="NCBI Taxonomy" id="101091"/>
    <lineage>
        <taxon>Eukaryota</taxon>
        <taxon>Fungi</taxon>
        <taxon>Fungi incertae sedis</taxon>
        <taxon>Mucoromycota</taxon>
        <taxon>Mucoromycotina</taxon>
        <taxon>Mucoromycetes</taxon>
        <taxon>Mucorales</taxon>
        <taxon>Mucorineae</taxon>
        <taxon>Choanephoraceae</taxon>
        <taxon>Choanephoroideae</taxon>
        <taxon>Choanephora</taxon>
    </lineage>
</organism>
<evidence type="ECO:0008006" key="3">
    <source>
        <dbReference type="Google" id="ProtNLM"/>
    </source>
</evidence>
<keyword evidence="2" id="KW-1185">Reference proteome</keyword>
<protein>
    <recommendedName>
        <fullName evidence="3">Integrase catalytic domain-containing protein</fullName>
    </recommendedName>
</protein>
<name>A0A1C7MW09_9FUNG</name>
<gene>
    <name evidence="1" type="ORF">A0J61_10969</name>
</gene>
<dbReference type="Proteomes" id="UP000093000">
    <property type="component" value="Unassembled WGS sequence"/>
</dbReference>